<dbReference type="RefSeq" id="WP_048571636.1">
    <property type="nucleotide sequence ID" value="NZ_LFVU01000028.1"/>
</dbReference>
<keyword evidence="5" id="KW-0460">Magnesium</keyword>
<dbReference type="PROSITE" id="PS00893">
    <property type="entry name" value="NUDIX_BOX"/>
    <property type="match status" value="1"/>
</dbReference>
<protein>
    <submittedName>
        <fullName evidence="7">8-oxo-dGTP diphosphatase MutX</fullName>
        <ecNumber evidence="7">3.6.1.55</ecNumber>
    </submittedName>
</protein>
<proteinExistence type="inferred from homology"/>
<sequence length="152" mass="18067">MKLATLCYIKKDGKTLMLHRIKKEKDYHKGKWNGVGGKFEPLESPEDCVKREVLEETGLNIINPRLRGMITFPMFDGEDDWYTFIFTAEEFSGNIKECSEGELHWIEDEKIMDLNLWDGDRVFLNWINGDKIFSAKFIYENKEFKDYKVIFY</sequence>
<dbReference type="PROSITE" id="PS51462">
    <property type="entry name" value="NUDIX"/>
    <property type="match status" value="1"/>
</dbReference>
<dbReference type="GO" id="GO:0008413">
    <property type="term" value="F:8-oxo-7,8-dihydroguanosine triphosphate pyrophosphatase activity"/>
    <property type="evidence" value="ECO:0007669"/>
    <property type="project" value="InterPro"/>
</dbReference>
<reference evidence="7 8" key="1">
    <citation type="submission" date="2015-06" db="EMBL/GenBank/DDBJ databases">
        <title>Draft genome sequence of the purine-degrading Clostridium cylindrosporum HC-1 (DSM 605).</title>
        <authorList>
            <person name="Poehlein A."/>
            <person name="Schiel-Bengelsdorf B."/>
            <person name="Bengelsdorf F."/>
            <person name="Daniel R."/>
            <person name="Duerre P."/>
        </authorList>
    </citation>
    <scope>NUCLEOTIDE SEQUENCE [LARGE SCALE GENOMIC DNA]</scope>
    <source>
        <strain evidence="7 8">DSM 605</strain>
    </source>
</reference>
<comment type="cofactor">
    <cofactor evidence="1">
        <name>Mg(2+)</name>
        <dbReference type="ChEBI" id="CHEBI:18420"/>
    </cofactor>
</comment>
<dbReference type="CDD" id="cd18886">
    <property type="entry name" value="NUDIX_MutT_Nudt1"/>
    <property type="match status" value="1"/>
</dbReference>
<dbReference type="PRINTS" id="PR01402">
    <property type="entry name" value="MUTATORMUTX"/>
</dbReference>
<comment type="similarity">
    <text evidence="2">Belongs to the Nudix hydrolase family.</text>
</comment>
<dbReference type="SUPFAM" id="SSF55811">
    <property type="entry name" value="Nudix"/>
    <property type="match status" value="1"/>
</dbReference>
<evidence type="ECO:0000256" key="5">
    <source>
        <dbReference type="ARBA" id="ARBA00022842"/>
    </source>
</evidence>
<keyword evidence="4 7" id="KW-0378">Hydrolase</keyword>
<dbReference type="PANTHER" id="PTHR43758:SF2">
    <property type="entry name" value="OXIDIZED PURINE NUCLEOSIDE TRIPHOSPHATE HYDROLASE"/>
    <property type="match status" value="1"/>
</dbReference>
<evidence type="ECO:0000256" key="3">
    <source>
        <dbReference type="ARBA" id="ARBA00022723"/>
    </source>
</evidence>
<gene>
    <name evidence="7" type="primary">mutX</name>
    <name evidence="7" type="ORF">CLCY_1c03390</name>
</gene>
<evidence type="ECO:0000259" key="6">
    <source>
        <dbReference type="PROSITE" id="PS51462"/>
    </source>
</evidence>
<dbReference type="InterPro" id="IPR003562">
    <property type="entry name" value="Mutator_MutX_prot"/>
</dbReference>
<evidence type="ECO:0000313" key="8">
    <source>
        <dbReference type="Proteomes" id="UP000036756"/>
    </source>
</evidence>
<dbReference type="InterPro" id="IPR020084">
    <property type="entry name" value="NUDIX_hydrolase_CS"/>
</dbReference>
<dbReference type="Gene3D" id="3.90.79.10">
    <property type="entry name" value="Nucleoside Triphosphate Pyrophosphohydrolase"/>
    <property type="match status" value="1"/>
</dbReference>
<dbReference type="GO" id="GO:0035539">
    <property type="term" value="F:8-oxo-7,8-dihydrodeoxyguanosine triphosphate pyrophosphatase activity"/>
    <property type="evidence" value="ECO:0007669"/>
    <property type="project" value="UniProtKB-EC"/>
</dbReference>
<accession>A0A0J8D4L1</accession>
<name>A0A0J8D4L1_CLOCY</name>
<dbReference type="STRING" id="1121307.CLCY_1c03390"/>
<evidence type="ECO:0000256" key="4">
    <source>
        <dbReference type="ARBA" id="ARBA00022801"/>
    </source>
</evidence>
<dbReference type="GO" id="GO:0006281">
    <property type="term" value="P:DNA repair"/>
    <property type="evidence" value="ECO:0007669"/>
    <property type="project" value="InterPro"/>
</dbReference>
<dbReference type="Pfam" id="PF00293">
    <property type="entry name" value="NUDIX"/>
    <property type="match status" value="1"/>
</dbReference>
<dbReference type="GO" id="GO:0005737">
    <property type="term" value="C:cytoplasm"/>
    <property type="evidence" value="ECO:0007669"/>
    <property type="project" value="TreeGrafter"/>
</dbReference>
<dbReference type="Proteomes" id="UP000036756">
    <property type="component" value="Unassembled WGS sequence"/>
</dbReference>
<keyword evidence="3" id="KW-0479">Metal-binding</keyword>
<feature type="domain" description="Nudix hydrolase" evidence="6">
    <location>
        <begin position="1"/>
        <end position="129"/>
    </location>
</feature>
<dbReference type="InterPro" id="IPR000086">
    <property type="entry name" value="NUDIX_hydrolase_dom"/>
</dbReference>
<organism evidence="7 8">
    <name type="scientific">Clostridium cylindrosporum DSM 605</name>
    <dbReference type="NCBI Taxonomy" id="1121307"/>
    <lineage>
        <taxon>Bacteria</taxon>
        <taxon>Bacillati</taxon>
        <taxon>Bacillota</taxon>
        <taxon>Clostridia</taxon>
        <taxon>Eubacteriales</taxon>
        <taxon>Clostridiaceae</taxon>
        <taxon>Clostridium</taxon>
    </lineage>
</organism>
<keyword evidence="8" id="KW-1185">Reference proteome</keyword>
<dbReference type="EMBL" id="LFVU01000028">
    <property type="protein sequence ID" value="KMT21105.1"/>
    <property type="molecule type" value="Genomic_DNA"/>
</dbReference>
<evidence type="ECO:0000256" key="1">
    <source>
        <dbReference type="ARBA" id="ARBA00001946"/>
    </source>
</evidence>
<evidence type="ECO:0000256" key="2">
    <source>
        <dbReference type="ARBA" id="ARBA00005582"/>
    </source>
</evidence>
<dbReference type="EC" id="3.6.1.55" evidence="7"/>
<comment type="caution">
    <text evidence="7">The sequence shown here is derived from an EMBL/GenBank/DDBJ whole genome shotgun (WGS) entry which is preliminary data.</text>
</comment>
<evidence type="ECO:0000313" key="7">
    <source>
        <dbReference type="EMBL" id="KMT21105.1"/>
    </source>
</evidence>
<dbReference type="InterPro" id="IPR015797">
    <property type="entry name" value="NUDIX_hydrolase-like_dom_sf"/>
</dbReference>
<dbReference type="AlphaFoldDB" id="A0A0J8D4L1"/>
<dbReference type="GO" id="GO:0046872">
    <property type="term" value="F:metal ion binding"/>
    <property type="evidence" value="ECO:0007669"/>
    <property type="project" value="UniProtKB-KW"/>
</dbReference>
<dbReference type="PATRIC" id="fig|1121307.3.peg.704"/>
<dbReference type="PANTHER" id="PTHR43758">
    <property type="entry name" value="7,8-DIHYDRO-8-OXOGUANINE TRIPHOSPHATASE"/>
    <property type="match status" value="1"/>
</dbReference>
<dbReference type="OrthoDB" id="9804563at2"/>